<name>G3MSK8_AMBMU</name>
<dbReference type="EMBL" id="JO844859">
    <property type="protein sequence ID" value="AEO36476.1"/>
    <property type="molecule type" value="mRNA"/>
</dbReference>
<evidence type="ECO:0000256" key="2">
    <source>
        <dbReference type="ARBA" id="ARBA00022525"/>
    </source>
</evidence>
<feature type="region of interest" description="Disordered" evidence="3">
    <location>
        <begin position="133"/>
        <end position="152"/>
    </location>
</feature>
<evidence type="ECO:0000313" key="4">
    <source>
        <dbReference type="EMBL" id="AEO36476.1"/>
    </source>
</evidence>
<evidence type="ECO:0000256" key="3">
    <source>
        <dbReference type="SAM" id="MobiDB-lite"/>
    </source>
</evidence>
<dbReference type="Pfam" id="PF07771">
    <property type="entry name" value="TSGP1"/>
    <property type="match status" value="1"/>
</dbReference>
<reference evidence="4" key="1">
    <citation type="journal article" date="2011" name="PLoS ONE">
        <title>A deep insight into the sialotranscriptome of the gulf coast tick, Amblyomma maculatum.</title>
        <authorList>
            <person name="Karim S."/>
            <person name="Singh P."/>
            <person name="Ribeiro J.M."/>
        </authorList>
    </citation>
    <scope>NUCLEOTIDE SEQUENCE</scope>
    <source>
        <tissue evidence="4">Salivary gland</tissue>
    </source>
</reference>
<dbReference type="GO" id="GO:0005576">
    <property type="term" value="C:extracellular region"/>
    <property type="evidence" value="ECO:0007669"/>
    <property type="project" value="UniProtKB-SubCell"/>
</dbReference>
<evidence type="ECO:0000256" key="1">
    <source>
        <dbReference type="ARBA" id="ARBA00004613"/>
    </source>
</evidence>
<dbReference type="AlphaFoldDB" id="G3MSK8"/>
<proteinExistence type="evidence at transcript level"/>
<organism evidence="4">
    <name type="scientific">Amblyomma maculatum</name>
    <name type="common">Gulf Coast tick</name>
    <dbReference type="NCBI Taxonomy" id="34609"/>
    <lineage>
        <taxon>Eukaryota</taxon>
        <taxon>Metazoa</taxon>
        <taxon>Ecdysozoa</taxon>
        <taxon>Arthropoda</taxon>
        <taxon>Chelicerata</taxon>
        <taxon>Arachnida</taxon>
        <taxon>Acari</taxon>
        <taxon>Parasitiformes</taxon>
        <taxon>Ixodida</taxon>
        <taxon>Ixodoidea</taxon>
        <taxon>Ixodidae</taxon>
        <taxon>Amblyomminae</taxon>
        <taxon>Amblyomma</taxon>
    </lineage>
</organism>
<sequence>MHSSPVPSLYHTVLYSLNMELEILIVSLLWLTGAQDMGEISNHTSATTMTTTAAVTGDNVTHPHKIAHGCPDALRIQAGVEQCIYYCRYEASNNTWLYGHYIPTGLDCWADDEVPGRCLEGVCYPDDHDAITDLPPRPESTETPENVTFYAG</sequence>
<comment type="subcellular location">
    <subcellularLocation>
        <location evidence="1">Secreted</location>
    </subcellularLocation>
</comment>
<dbReference type="InterPro" id="IPR011694">
    <property type="entry name" value="Ixonnexin-like"/>
</dbReference>
<keyword evidence="2" id="KW-0964">Secreted</keyword>
<accession>G3MSK8</accession>
<protein>
    <submittedName>
        <fullName evidence="4">Uncharacterized protein</fullName>
    </submittedName>
</protein>